<dbReference type="AlphaFoldDB" id="A0A5J4IYY0"/>
<dbReference type="GO" id="GO:0016757">
    <property type="term" value="F:glycosyltransferase activity"/>
    <property type="evidence" value="ECO:0007669"/>
    <property type="project" value="InterPro"/>
</dbReference>
<dbReference type="Gene3D" id="3.40.50.2000">
    <property type="entry name" value="Glycogen Phosphorylase B"/>
    <property type="match status" value="2"/>
</dbReference>
<dbReference type="RefSeq" id="WP_151674157.1">
    <property type="nucleotide sequence ID" value="NZ_BKCG01000004.1"/>
</dbReference>
<feature type="domain" description="Glycosyl transferase family 1" evidence="1">
    <location>
        <begin position="181"/>
        <end position="348"/>
    </location>
</feature>
<dbReference type="PANTHER" id="PTHR12526">
    <property type="entry name" value="GLYCOSYLTRANSFERASE"/>
    <property type="match status" value="1"/>
</dbReference>
<evidence type="ECO:0000313" key="2">
    <source>
        <dbReference type="EMBL" id="GER59702.1"/>
    </source>
</evidence>
<dbReference type="EMBL" id="BKCG01000004">
    <property type="protein sequence ID" value="GER59702.1"/>
    <property type="molecule type" value="Genomic_DNA"/>
</dbReference>
<evidence type="ECO:0000259" key="1">
    <source>
        <dbReference type="Pfam" id="PF00534"/>
    </source>
</evidence>
<evidence type="ECO:0000313" key="3">
    <source>
        <dbReference type="Proteomes" id="UP000326509"/>
    </source>
</evidence>
<dbReference type="OrthoDB" id="7560678at2"/>
<sequence length="371" mass="42279">MKDFEELNIAIFSPNKNPYSETFIQAHKLLLKGRVHYFYGKGDNIKNEDDKYKRNYLIFLLFKLYGKITNKGYSYARDRVLSNSMRKLKVDAILIEYGTHAHHLRNFLKNIKIPITVHFHGSDATVNKIIEFSNNYEDVFGLSNKVIAVSKDMEKKLLNIGCPKNKLIYNVYGPRIEFEEINPKFSKKRFIAIGRFTNKKAPYYLILSFMKVLDVHEDAELHIAGNGVLFNTCTNLINYFGLQHSIKLIGVITPEQYQEYLSTSRAFVQHSITADNGDMEGTPLAVLEASVSGIPVISTFHAGITDVIINKKTGLLSKEHDVDLMADNMIKVLSDLDYAKEMGAAGKNHIKNNFSMERHITSLQEIIKSTI</sequence>
<organism evidence="2 3">
    <name type="scientific">Patiriisocius marinus</name>
    <dbReference type="NCBI Taxonomy" id="1397112"/>
    <lineage>
        <taxon>Bacteria</taxon>
        <taxon>Pseudomonadati</taxon>
        <taxon>Bacteroidota</taxon>
        <taxon>Flavobacteriia</taxon>
        <taxon>Flavobacteriales</taxon>
        <taxon>Flavobacteriaceae</taxon>
        <taxon>Patiriisocius</taxon>
    </lineage>
</organism>
<protein>
    <recommendedName>
        <fullName evidence="1">Glycosyl transferase family 1 domain-containing protein</fullName>
    </recommendedName>
</protein>
<comment type="caution">
    <text evidence="2">The sequence shown here is derived from an EMBL/GenBank/DDBJ whole genome shotgun (WGS) entry which is preliminary data.</text>
</comment>
<name>A0A5J4IYY0_9FLAO</name>
<proteinExistence type="predicted"/>
<dbReference type="Pfam" id="PF00534">
    <property type="entry name" value="Glycos_transf_1"/>
    <property type="match status" value="1"/>
</dbReference>
<keyword evidence="3" id="KW-1185">Reference proteome</keyword>
<dbReference type="PANTHER" id="PTHR12526:SF630">
    <property type="entry name" value="GLYCOSYLTRANSFERASE"/>
    <property type="match status" value="1"/>
</dbReference>
<dbReference type="Proteomes" id="UP000326509">
    <property type="component" value="Unassembled WGS sequence"/>
</dbReference>
<accession>A0A5J4IYY0</accession>
<reference evidence="2 3" key="1">
    <citation type="submission" date="2019-08" db="EMBL/GenBank/DDBJ databases">
        <title>Draft genome sequence of Ulvibacter marinus type strain NBRC 109484.</title>
        <authorList>
            <person name="Kawano K."/>
            <person name="Ushijima N."/>
            <person name="Kihara M."/>
            <person name="Itoh H."/>
        </authorList>
    </citation>
    <scope>NUCLEOTIDE SEQUENCE [LARGE SCALE GENOMIC DNA]</scope>
    <source>
        <strain evidence="2 3">NBRC 109484</strain>
    </source>
</reference>
<dbReference type="InterPro" id="IPR001296">
    <property type="entry name" value="Glyco_trans_1"/>
</dbReference>
<gene>
    <name evidence="2" type="ORF">ULMA_18100</name>
</gene>
<dbReference type="CDD" id="cd03801">
    <property type="entry name" value="GT4_PimA-like"/>
    <property type="match status" value="1"/>
</dbReference>
<dbReference type="SUPFAM" id="SSF53756">
    <property type="entry name" value="UDP-Glycosyltransferase/glycogen phosphorylase"/>
    <property type="match status" value="1"/>
</dbReference>